<evidence type="ECO:0000313" key="1">
    <source>
        <dbReference type="EMBL" id="DAG01919.1"/>
    </source>
</evidence>
<sequence>MTINQIDKNIKNFLQKIWKCRKYPIFLHRKTK</sequence>
<reference evidence="1" key="1">
    <citation type="journal article" date="2021" name="Proc. Natl. Acad. Sci. U.S.A.">
        <title>A Catalog of Tens of Thousands of Viruses from Human Metagenomes Reveals Hidden Associations with Chronic Diseases.</title>
        <authorList>
            <person name="Tisza M.J."/>
            <person name="Buck C.B."/>
        </authorList>
    </citation>
    <scope>NUCLEOTIDE SEQUENCE</scope>
    <source>
        <strain evidence="1">CtYaH2</strain>
    </source>
</reference>
<accession>A0A8S5V5M6</accession>
<dbReference type="EMBL" id="BK016199">
    <property type="protein sequence ID" value="DAG01919.1"/>
    <property type="molecule type" value="Genomic_DNA"/>
</dbReference>
<protein>
    <submittedName>
        <fullName evidence="1">Uncharacterized protein</fullName>
    </submittedName>
</protein>
<organism evidence="1">
    <name type="scientific">Siphoviridae sp. ctYaH2</name>
    <dbReference type="NCBI Taxonomy" id="2825549"/>
    <lineage>
        <taxon>Viruses</taxon>
        <taxon>Duplodnaviria</taxon>
        <taxon>Heunggongvirae</taxon>
        <taxon>Uroviricota</taxon>
        <taxon>Caudoviricetes</taxon>
    </lineage>
</organism>
<name>A0A8S5V5M6_9CAUD</name>
<proteinExistence type="predicted"/>